<comment type="similarity">
    <text evidence="1">Belongs to the leucine-binding protein family.</text>
</comment>
<dbReference type="SUPFAM" id="SSF53822">
    <property type="entry name" value="Periplasmic binding protein-like I"/>
    <property type="match status" value="1"/>
</dbReference>
<feature type="domain" description="Leucine-binding protein" evidence="4">
    <location>
        <begin position="43"/>
        <end position="390"/>
    </location>
</feature>
<keyword evidence="2 3" id="KW-0732">Signal</keyword>
<dbReference type="CDD" id="cd06338">
    <property type="entry name" value="PBP1_ABC_ligand_binding-like"/>
    <property type="match status" value="1"/>
</dbReference>
<proteinExistence type="inferred from homology"/>
<dbReference type="PANTHER" id="PTHR30483">
    <property type="entry name" value="LEUCINE-SPECIFIC-BINDING PROTEIN"/>
    <property type="match status" value="1"/>
</dbReference>
<dbReference type="Pfam" id="PF13458">
    <property type="entry name" value="Peripla_BP_6"/>
    <property type="match status" value="1"/>
</dbReference>
<protein>
    <submittedName>
        <fullName evidence="5">Branched-chain amino acid ABC transporter substrate-binding protein</fullName>
    </submittedName>
</protein>
<dbReference type="PROSITE" id="PS51257">
    <property type="entry name" value="PROKAR_LIPOPROTEIN"/>
    <property type="match status" value="1"/>
</dbReference>
<evidence type="ECO:0000256" key="3">
    <source>
        <dbReference type="SAM" id="SignalP"/>
    </source>
</evidence>
<dbReference type="EMBL" id="AP019377">
    <property type="protein sequence ID" value="BBH92395.1"/>
    <property type="molecule type" value="Genomic_DNA"/>
</dbReference>
<evidence type="ECO:0000313" key="5">
    <source>
        <dbReference type="EMBL" id="BBH92395.1"/>
    </source>
</evidence>
<evidence type="ECO:0000259" key="4">
    <source>
        <dbReference type="Pfam" id="PF13458"/>
    </source>
</evidence>
<dbReference type="Gene3D" id="3.40.50.2300">
    <property type="match status" value="2"/>
</dbReference>
<organism evidence="5">
    <name type="scientific">Thermogemmatispora argillosa</name>
    <dbReference type="NCBI Taxonomy" id="2045280"/>
    <lineage>
        <taxon>Bacteria</taxon>
        <taxon>Bacillati</taxon>
        <taxon>Chloroflexota</taxon>
        <taxon>Ktedonobacteria</taxon>
        <taxon>Thermogemmatisporales</taxon>
        <taxon>Thermogemmatisporaceae</taxon>
        <taxon>Thermogemmatispora</taxon>
    </lineage>
</organism>
<gene>
    <name evidence="5" type="ORF">KTA_05940</name>
</gene>
<dbReference type="InterPro" id="IPR051010">
    <property type="entry name" value="BCAA_transport"/>
</dbReference>
<accession>A0A455T1R5</accession>
<dbReference type="InterPro" id="IPR028082">
    <property type="entry name" value="Peripla_BP_I"/>
</dbReference>
<sequence>MRSFRLFITTTVLLILILTGCSAAQSTGSGSSSTNGLPPAGQPIVIGGTLGLTGAYAGPSADYKATYDYWLQQVNSHGGLLGHPVKMIIYDDESNPATAQSLYQRLIHQDKVNLLLSPYTTAIGGAVLPIAAANHMILWNGGFVGIKLFKSTQWMIGSYTYQEPDYSRGVFELIDSLPASERPTRVGIVTEQNPFTLAVRDGYEGQGGVINFAKQRGMQIVLNEEYPPTATDVSGLIQRAKAAKVDLFFALSLPNPAALIARTAYSLGFKPKIYCACGSLVTSLPYWAQLGPAGEGIFSTAMAVPSDNYDGIHDLFAMLQRVRHETVFSQYAAVAMTILQVMQQAVEGARTLDQQQLRAYVLSHRFNTVNGPLTFDQYGMPHYNAVLVQYLNGKNEVVWPPSRATAKAQLQA</sequence>
<evidence type="ECO:0000256" key="2">
    <source>
        <dbReference type="ARBA" id="ARBA00022729"/>
    </source>
</evidence>
<reference evidence="5" key="1">
    <citation type="submission" date="2018-12" db="EMBL/GenBank/DDBJ databases">
        <title>Novel natural products biosynthetic potential of the class Ktedonobacteria.</title>
        <authorList>
            <person name="Zheng Y."/>
            <person name="Saitou A."/>
            <person name="Wang C.M."/>
            <person name="Toyoda A."/>
            <person name="Minakuchi Y."/>
            <person name="Sekiguchi Y."/>
            <person name="Ueda K."/>
            <person name="Takano H."/>
            <person name="Sakai Y."/>
            <person name="Yokota A."/>
            <person name="Yabe S."/>
        </authorList>
    </citation>
    <scope>NUCLEOTIDE SEQUENCE</scope>
    <source>
        <strain evidence="5">A3-2</strain>
    </source>
</reference>
<dbReference type="InterPro" id="IPR028081">
    <property type="entry name" value="Leu-bd"/>
</dbReference>
<dbReference type="AlphaFoldDB" id="A0A455T1R5"/>
<name>A0A455T1R5_9CHLR</name>
<dbReference type="PANTHER" id="PTHR30483:SF37">
    <property type="entry name" value="ABC TRANSPORTER SUBSTRATE-BINDING PROTEIN"/>
    <property type="match status" value="1"/>
</dbReference>
<evidence type="ECO:0000256" key="1">
    <source>
        <dbReference type="ARBA" id="ARBA00010062"/>
    </source>
</evidence>
<feature type="signal peptide" evidence="3">
    <location>
        <begin position="1"/>
        <end position="23"/>
    </location>
</feature>
<feature type="chain" id="PRO_5019857301" evidence="3">
    <location>
        <begin position="24"/>
        <end position="412"/>
    </location>
</feature>